<dbReference type="GO" id="GO:0003676">
    <property type="term" value="F:nucleic acid binding"/>
    <property type="evidence" value="ECO:0007669"/>
    <property type="project" value="InterPro"/>
</dbReference>
<organism evidence="1 2">
    <name type="scientific">Lithospermum erythrorhizon</name>
    <name type="common">Purple gromwell</name>
    <name type="synonym">Lithospermum officinale var. erythrorhizon</name>
    <dbReference type="NCBI Taxonomy" id="34254"/>
    <lineage>
        <taxon>Eukaryota</taxon>
        <taxon>Viridiplantae</taxon>
        <taxon>Streptophyta</taxon>
        <taxon>Embryophyta</taxon>
        <taxon>Tracheophyta</taxon>
        <taxon>Spermatophyta</taxon>
        <taxon>Magnoliopsida</taxon>
        <taxon>eudicotyledons</taxon>
        <taxon>Gunneridae</taxon>
        <taxon>Pentapetalae</taxon>
        <taxon>asterids</taxon>
        <taxon>lamiids</taxon>
        <taxon>Boraginales</taxon>
        <taxon>Boraginaceae</taxon>
        <taxon>Boraginoideae</taxon>
        <taxon>Lithospermeae</taxon>
        <taxon>Lithospermum</taxon>
    </lineage>
</organism>
<gene>
    <name evidence="1" type="ORF">LIER_03991</name>
</gene>
<dbReference type="EMBL" id="BAABME010000496">
    <property type="protein sequence ID" value="GAA0143266.1"/>
    <property type="molecule type" value="Genomic_DNA"/>
</dbReference>
<dbReference type="InterPro" id="IPR036397">
    <property type="entry name" value="RNaseH_sf"/>
</dbReference>
<dbReference type="AlphaFoldDB" id="A0AAV3NVV4"/>
<protein>
    <submittedName>
        <fullName evidence="1">Uncharacterized protein</fullName>
    </submittedName>
</protein>
<dbReference type="Gene3D" id="3.30.420.10">
    <property type="entry name" value="Ribonuclease H-like superfamily/Ribonuclease H"/>
    <property type="match status" value="1"/>
</dbReference>
<sequence>MNRTIFQGIKKNLLKSGAKWYEELPRVLWSYKTTPSNAADETPFRKPKKQDKLNPKWEGPYKIRRVIGPGTYELEELSGKSIKHIWHGIYLKRYYT</sequence>
<name>A0AAV3NVV4_LITER</name>
<comment type="caution">
    <text evidence="1">The sequence shown here is derived from an EMBL/GenBank/DDBJ whole genome shotgun (WGS) entry which is preliminary data.</text>
</comment>
<accession>A0AAV3NVV4</accession>
<reference evidence="1 2" key="1">
    <citation type="submission" date="2024-01" db="EMBL/GenBank/DDBJ databases">
        <title>The complete chloroplast genome sequence of Lithospermum erythrorhizon: insights into the phylogenetic relationship among Boraginaceae species and the maternal lineages of purple gromwells.</title>
        <authorList>
            <person name="Okada T."/>
            <person name="Watanabe K."/>
        </authorList>
    </citation>
    <scope>NUCLEOTIDE SEQUENCE [LARGE SCALE GENOMIC DNA]</scope>
</reference>
<proteinExistence type="predicted"/>
<evidence type="ECO:0000313" key="1">
    <source>
        <dbReference type="EMBL" id="GAA0143266.1"/>
    </source>
</evidence>
<evidence type="ECO:0000313" key="2">
    <source>
        <dbReference type="Proteomes" id="UP001454036"/>
    </source>
</evidence>
<dbReference type="Proteomes" id="UP001454036">
    <property type="component" value="Unassembled WGS sequence"/>
</dbReference>
<keyword evidence="2" id="KW-1185">Reference proteome</keyword>